<organism evidence="1 2">
    <name type="scientific">Ephemerocybe angulata</name>
    <dbReference type="NCBI Taxonomy" id="980116"/>
    <lineage>
        <taxon>Eukaryota</taxon>
        <taxon>Fungi</taxon>
        <taxon>Dikarya</taxon>
        <taxon>Basidiomycota</taxon>
        <taxon>Agaricomycotina</taxon>
        <taxon>Agaricomycetes</taxon>
        <taxon>Agaricomycetidae</taxon>
        <taxon>Agaricales</taxon>
        <taxon>Agaricineae</taxon>
        <taxon>Psathyrellaceae</taxon>
        <taxon>Ephemerocybe</taxon>
    </lineage>
</organism>
<dbReference type="Proteomes" id="UP000521943">
    <property type="component" value="Unassembled WGS sequence"/>
</dbReference>
<sequence length="183" mass="21149">MNAWLDGHTSICDPRYNDGRDRFPLCTLIFWEKMNKVIEEQQEWKAGLEWVKERQLEWASTGKEGLIHNYGTFAALEDIRLASQLQLRWDTIPAKDLAQFLGTKWLASDNIDQIAERVTKDVRTWGKVMVVRTLFQEAIMLYGSSVSSISSTGAHLLEEFKDELVNGVVEKLYVPFNINSNHW</sequence>
<gene>
    <name evidence="1" type="ORF">DFP72DRAFT_1071278</name>
</gene>
<evidence type="ECO:0000313" key="1">
    <source>
        <dbReference type="EMBL" id="KAF6751594.1"/>
    </source>
</evidence>
<protein>
    <submittedName>
        <fullName evidence="1">Uncharacterized protein</fullName>
    </submittedName>
</protein>
<keyword evidence="2" id="KW-1185">Reference proteome</keyword>
<dbReference type="EMBL" id="JACGCI010000049">
    <property type="protein sequence ID" value="KAF6751594.1"/>
    <property type="molecule type" value="Genomic_DNA"/>
</dbReference>
<name>A0A8H6M391_9AGAR</name>
<dbReference type="OrthoDB" id="3258419at2759"/>
<dbReference type="AlphaFoldDB" id="A0A8H6M391"/>
<comment type="caution">
    <text evidence="1">The sequence shown here is derived from an EMBL/GenBank/DDBJ whole genome shotgun (WGS) entry which is preliminary data.</text>
</comment>
<proteinExistence type="predicted"/>
<accession>A0A8H6M391</accession>
<reference evidence="1 2" key="1">
    <citation type="submission" date="2020-07" db="EMBL/GenBank/DDBJ databases">
        <title>Comparative genomics of pyrophilous fungi reveals a link between fire events and developmental genes.</title>
        <authorList>
            <consortium name="DOE Joint Genome Institute"/>
            <person name="Steindorff A.S."/>
            <person name="Carver A."/>
            <person name="Calhoun S."/>
            <person name="Stillman K."/>
            <person name="Liu H."/>
            <person name="Lipzen A."/>
            <person name="Pangilinan J."/>
            <person name="Labutti K."/>
            <person name="Bruns T.D."/>
            <person name="Grigoriev I.V."/>
        </authorList>
    </citation>
    <scope>NUCLEOTIDE SEQUENCE [LARGE SCALE GENOMIC DNA]</scope>
    <source>
        <strain evidence="1 2">CBS 144469</strain>
    </source>
</reference>
<evidence type="ECO:0000313" key="2">
    <source>
        <dbReference type="Proteomes" id="UP000521943"/>
    </source>
</evidence>